<gene>
    <name evidence="1" type="ORF">E3T55_06585</name>
</gene>
<protein>
    <recommendedName>
        <fullName evidence="3">Type IV secretion protein Rhs</fullName>
    </recommendedName>
</protein>
<keyword evidence="2" id="KW-1185">Reference proteome</keyword>
<evidence type="ECO:0008006" key="3">
    <source>
        <dbReference type="Google" id="ProtNLM"/>
    </source>
</evidence>
<dbReference type="Proteomes" id="UP000297447">
    <property type="component" value="Unassembled WGS sequence"/>
</dbReference>
<evidence type="ECO:0000313" key="2">
    <source>
        <dbReference type="Proteomes" id="UP000297447"/>
    </source>
</evidence>
<dbReference type="OrthoDB" id="4981253at2"/>
<accession>A0A4R9A4U7</accession>
<comment type="caution">
    <text evidence="1">The sequence shown here is derived from an EMBL/GenBank/DDBJ whole genome shotgun (WGS) entry which is preliminary data.</text>
</comment>
<organism evidence="1 2">
    <name type="scientific">Cryobacterium frigoriphilum</name>
    <dbReference type="NCBI Taxonomy" id="1259150"/>
    <lineage>
        <taxon>Bacteria</taxon>
        <taxon>Bacillati</taxon>
        <taxon>Actinomycetota</taxon>
        <taxon>Actinomycetes</taxon>
        <taxon>Micrococcales</taxon>
        <taxon>Microbacteriaceae</taxon>
        <taxon>Cryobacterium</taxon>
    </lineage>
</organism>
<dbReference type="AlphaFoldDB" id="A0A4R9A4U7"/>
<reference evidence="1 2" key="1">
    <citation type="submission" date="2019-03" db="EMBL/GenBank/DDBJ databases">
        <title>Genomics of glacier-inhabiting Cryobacterium strains.</title>
        <authorList>
            <person name="Liu Q."/>
            <person name="Xin Y.-H."/>
        </authorList>
    </citation>
    <scope>NUCLEOTIDE SEQUENCE [LARGE SCALE GENOMIC DNA]</scope>
    <source>
        <strain evidence="1 2">Hh14</strain>
    </source>
</reference>
<sequence>MTHGNDSHARNRGPGGFTAWINRRLLPILGPPPVGANGSDLLPPAATPVRGCPVCKQPIAEHDIDRSGERTQLHCPVA</sequence>
<name>A0A4R9A4U7_9MICO</name>
<evidence type="ECO:0000313" key="1">
    <source>
        <dbReference type="EMBL" id="TFD52265.1"/>
    </source>
</evidence>
<proteinExistence type="predicted"/>
<dbReference type="EMBL" id="SOHE01000029">
    <property type="protein sequence ID" value="TFD52265.1"/>
    <property type="molecule type" value="Genomic_DNA"/>
</dbReference>
<dbReference type="RefSeq" id="WP_134518776.1">
    <property type="nucleotide sequence ID" value="NZ_SOHE01000029.1"/>
</dbReference>